<comment type="function">
    <text evidence="7">Involved in DNA repair and RecF pathway recombination.</text>
</comment>
<dbReference type="Proteomes" id="UP000237968">
    <property type="component" value="Unassembled WGS sequence"/>
</dbReference>
<dbReference type="PANTHER" id="PTHR33991:SF1">
    <property type="entry name" value="DNA REPAIR PROTEIN RECO"/>
    <property type="match status" value="1"/>
</dbReference>
<keyword evidence="3 7" id="KW-0227">DNA damage</keyword>
<dbReference type="HAMAP" id="MF_00201">
    <property type="entry name" value="RecO"/>
    <property type="match status" value="1"/>
</dbReference>
<evidence type="ECO:0000259" key="8">
    <source>
        <dbReference type="Pfam" id="PF11967"/>
    </source>
</evidence>
<evidence type="ECO:0000256" key="4">
    <source>
        <dbReference type="ARBA" id="ARBA00023172"/>
    </source>
</evidence>
<name>A0A2S9YLE0_9BACT</name>
<dbReference type="InterPro" id="IPR012340">
    <property type="entry name" value="NA-bd_OB-fold"/>
</dbReference>
<keyword evidence="4 7" id="KW-0233">DNA recombination</keyword>
<dbReference type="Gene3D" id="1.20.1440.120">
    <property type="entry name" value="Recombination protein O, C-terminal domain"/>
    <property type="match status" value="1"/>
</dbReference>
<dbReference type="InterPro" id="IPR022572">
    <property type="entry name" value="DNA_rep/recomb_RecO_N"/>
</dbReference>
<keyword evidence="5 7" id="KW-0234">DNA repair</keyword>
<feature type="domain" description="DNA replication/recombination mediator RecO N-terminal" evidence="8">
    <location>
        <begin position="1"/>
        <end position="73"/>
    </location>
</feature>
<evidence type="ECO:0000256" key="7">
    <source>
        <dbReference type="HAMAP-Rule" id="MF_00201"/>
    </source>
</evidence>
<dbReference type="EMBL" id="PVNK01000001">
    <property type="protein sequence ID" value="PRQ05898.1"/>
    <property type="molecule type" value="Genomic_DNA"/>
</dbReference>
<dbReference type="GO" id="GO:0006302">
    <property type="term" value="P:double-strand break repair"/>
    <property type="evidence" value="ECO:0007669"/>
    <property type="project" value="TreeGrafter"/>
</dbReference>
<dbReference type="SUPFAM" id="SSF50249">
    <property type="entry name" value="Nucleic acid-binding proteins"/>
    <property type="match status" value="1"/>
</dbReference>
<evidence type="ECO:0000313" key="10">
    <source>
        <dbReference type="Proteomes" id="UP000237968"/>
    </source>
</evidence>
<dbReference type="Pfam" id="PF02565">
    <property type="entry name" value="RecO_C"/>
    <property type="match status" value="1"/>
</dbReference>
<dbReference type="GO" id="GO:0006310">
    <property type="term" value="P:DNA recombination"/>
    <property type="evidence" value="ECO:0007669"/>
    <property type="project" value="UniProtKB-UniRule"/>
</dbReference>
<dbReference type="InterPro" id="IPR003717">
    <property type="entry name" value="RecO"/>
</dbReference>
<evidence type="ECO:0000313" key="9">
    <source>
        <dbReference type="EMBL" id="PRQ05898.1"/>
    </source>
</evidence>
<dbReference type="AlphaFoldDB" id="A0A2S9YLE0"/>
<dbReference type="NCBIfam" id="TIGR00613">
    <property type="entry name" value="reco"/>
    <property type="match status" value="1"/>
</dbReference>
<dbReference type="SUPFAM" id="SSF57863">
    <property type="entry name" value="ArfGap/RecO-like zinc finger"/>
    <property type="match status" value="1"/>
</dbReference>
<comment type="similarity">
    <text evidence="1 7">Belongs to the RecO family.</text>
</comment>
<accession>A0A2S9YLE0</accession>
<evidence type="ECO:0000256" key="3">
    <source>
        <dbReference type="ARBA" id="ARBA00022763"/>
    </source>
</evidence>
<evidence type="ECO:0000256" key="1">
    <source>
        <dbReference type="ARBA" id="ARBA00007452"/>
    </source>
</evidence>
<organism evidence="9 10">
    <name type="scientific">Enhygromyxa salina</name>
    <dbReference type="NCBI Taxonomy" id="215803"/>
    <lineage>
        <taxon>Bacteria</taxon>
        <taxon>Pseudomonadati</taxon>
        <taxon>Myxococcota</taxon>
        <taxon>Polyangia</taxon>
        <taxon>Nannocystales</taxon>
        <taxon>Nannocystaceae</taxon>
        <taxon>Enhygromyxa</taxon>
    </lineage>
</organism>
<dbReference type="OrthoDB" id="9780797at2"/>
<dbReference type="InterPro" id="IPR042242">
    <property type="entry name" value="RecO_C"/>
</dbReference>
<gene>
    <name evidence="7 9" type="primary">recO</name>
    <name evidence="9" type="ORF">ENSA5_00090</name>
</gene>
<dbReference type="GO" id="GO:0043590">
    <property type="term" value="C:bacterial nucleoid"/>
    <property type="evidence" value="ECO:0007669"/>
    <property type="project" value="TreeGrafter"/>
</dbReference>
<protein>
    <recommendedName>
        <fullName evidence="2 7">DNA repair protein RecO</fullName>
    </recommendedName>
    <alternativeName>
        <fullName evidence="6 7">Recombination protein O</fullName>
    </alternativeName>
</protein>
<evidence type="ECO:0000256" key="2">
    <source>
        <dbReference type="ARBA" id="ARBA00021310"/>
    </source>
</evidence>
<sequence length="261" mass="27682">MSAIVTPAVILRTQPIRESDLIVVLLTPGHGKIDCIARGARRSRRRFPGGLPVGARGQVDVGRGRGSLAVLSSFAPSSDHGRLGRDLDVFAYVAYLCELSDQLVGGSASDPTAFAWLCEAIEAALAPTPAEAKPGLLRRYELGLLESLGLLPALAECSVCGSPGHATEEGVAFSAARGGILCLAHARMARRIPAAVLGLASALLEPDPEDRARAYAEADRETRRDLRDLCRELIAPHLRGELRSLAFFAQIAARPKPPAPE</sequence>
<evidence type="ECO:0000256" key="5">
    <source>
        <dbReference type="ARBA" id="ARBA00023204"/>
    </source>
</evidence>
<dbReference type="RefSeq" id="WP_106389498.1">
    <property type="nucleotide sequence ID" value="NZ_PVNK01000001.1"/>
</dbReference>
<dbReference type="PANTHER" id="PTHR33991">
    <property type="entry name" value="DNA REPAIR PROTEIN RECO"/>
    <property type="match status" value="1"/>
</dbReference>
<dbReference type="Gene3D" id="2.40.50.140">
    <property type="entry name" value="Nucleic acid-binding proteins"/>
    <property type="match status" value="1"/>
</dbReference>
<dbReference type="Pfam" id="PF11967">
    <property type="entry name" value="RecO_N"/>
    <property type="match status" value="1"/>
</dbReference>
<evidence type="ECO:0000256" key="6">
    <source>
        <dbReference type="ARBA" id="ARBA00033409"/>
    </source>
</evidence>
<proteinExistence type="inferred from homology"/>
<keyword evidence="10" id="KW-1185">Reference proteome</keyword>
<dbReference type="InterPro" id="IPR037278">
    <property type="entry name" value="ARFGAP/RecO"/>
</dbReference>
<reference evidence="9 10" key="1">
    <citation type="submission" date="2018-03" db="EMBL/GenBank/DDBJ databases">
        <title>Draft Genome Sequences of the Obligatory Marine Myxobacteria Enhygromyxa salina SWB005.</title>
        <authorList>
            <person name="Poehlein A."/>
            <person name="Moghaddam J.A."/>
            <person name="Harms H."/>
            <person name="Alanjari M."/>
            <person name="Koenig G.M."/>
            <person name="Daniel R."/>
            <person name="Schaeberle T.F."/>
        </authorList>
    </citation>
    <scope>NUCLEOTIDE SEQUENCE [LARGE SCALE GENOMIC DNA]</scope>
    <source>
        <strain evidence="9 10">SWB005</strain>
    </source>
</reference>
<comment type="caution">
    <text evidence="9">The sequence shown here is derived from an EMBL/GenBank/DDBJ whole genome shotgun (WGS) entry which is preliminary data.</text>
</comment>